<protein>
    <recommendedName>
        <fullName evidence="8">Palmitoyltransferase</fullName>
        <ecNumber evidence="8">2.3.1.225</ecNumber>
    </recommendedName>
</protein>
<comment type="similarity">
    <text evidence="8">Belongs to the DHHC palmitoyltransferase family.</text>
</comment>
<dbReference type="Proteomes" id="UP000245591">
    <property type="component" value="Unassembled WGS sequence"/>
</dbReference>
<evidence type="ECO:0000256" key="4">
    <source>
        <dbReference type="ARBA" id="ARBA00023136"/>
    </source>
</evidence>
<feature type="transmembrane region" description="Helical" evidence="8">
    <location>
        <begin position="619"/>
        <end position="639"/>
    </location>
</feature>
<keyword evidence="8" id="KW-0012">Acyltransferase</keyword>
<evidence type="ECO:0000313" key="10">
    <source>
        <dbReference type="EMBL" id="PVZ98058.1"/>
    </source>
</evidence>
<dbReference type="PROSITE" id="PS50216">
    <property type="entry name" value="DHHC"/>
    <property type="match status" value="1"/>
</dbReference>
<sequence>MYSKDKEIAASVFSETRTLTGIPNKDSNKIPEDLKNVLCLEDSIETIIDTNIPNRNQSNINKSRISDPEYFISLTDPTSTDYNSLPTSIESKDNKFVSKLTLIPQKNLINTIPPDFDSGITNHSTKNPEGFSSTSNISQIQYIYENYYDNISSHGLLYPTNYNFDYTLKKKKRSSSLDVLVEDTSEFYDSETSENVTPKIIETPTILENRIYSSEVIYFEQSYNTNDDGLLEYYDTYKDNDFVNSIHQSTSSNPFNSKINSRKYNNFPSQRCKNFGIHNYILNENFIQNIKDNNLSIKTLLSKDSENQIDFDVSSTSSPSLNSFTTEINLDKKTDILFKTQMFFLLVSLLTTTILVIPLNNKFKELEQEGIEMLLELDLTHILLPTLATLILILNYILSSKLTSSIRGVLYNIAENCHFHNDIIISKLGFPTTCSQNITIKTSLPKQSSLEIILHKNPEKFYETTHIISDISESTFMNYASIEETNFKVDNKSNYESMKLNYCKFCSKYVLNRDHHCRWLNTCITKTNYPLFIMDLVLGAFYSYEVCKAIETFFLNWISEELSKNSVQIPFFFLVSLESDGSINNRLLLLLVQFFESTFPMFNRLTIISLFVIPSLITIVIIYLVAGFCLIGTTFLLLFHTYLAIISKSTGEFCSP</sequence>
<keyword evidence="4 8" id="KW-0472">Membrane</keyword>
<evidence type="ECO:0000256" key="3">
    <source>
        <dbReference type="ARBA" id="ARBA00022989"/>
    </source>
</evidence>
<keyword evidence="5" id="KW-0564">Palmitate</keyword>
<evidence type="ECO:0000256" key="8">
    <source>
        <dbReference type="RuleBase" id="RU079119"/>
    </source>
</evidence>
<evidence type="ECO:0000256" key="6">
    <source>
        <dbReference type="ARBA" id="ARBA00023288"/>
    </source>
</evidence>
<organism evidence="10 12">
    <name type="scientific">Smittium angustum</name>
    <dbReference type="NCBI Taxonomy" id="133377"/>
    <lineage>
        <taxon>Eukaryota</taxon>
        <taxon>Fungi</taxon>
        <taxon>Fungi incertae sedis</taxon>
        <taxon>Zoopagomycota</taxon>
        <taxon>Kickxellomycotina</taxon>
        <taxon>Harpellomycetes</taxon>
        <taxon>Harpellales</taxon>
        <taxon>Legeriomycetaceae</taxon>
        <taxon>Smittium</taxon>
    </lineage>
</organism>
<reference evidence="10 12" key="1">
    <citation type="journal article" date="2018" name="MBio">
        <title>Comparative Genomics Reveals the Core Gene Toolbox for the Fungus-Insect Symbiosis.</title>
        <authorList>
            <person name="Wang Y."/>
            <person name="Stata M."/>
            <person name="Wang W."/>
            <person name="Stajich J.E."/>
            <person name="White M.M."/>
            <person name="Moncalvo J.M."/>
        </authorList>
    </citation>
    <scope>NUCLEOTIDE SEQUENCE [LARGE SCALE GENOMIC DNA]</scope>
    <source>
        <strain evidence="10 12">AUS-126-30</strain>
    </source>
</reference>
<gene>
    <name evidence="11" type="ORF">BB558_004062</name>
    <name evidence="10" type="ORF">BB558_005943</name>
</gene>
<evidence type="ECO:0000313" key="11">
    <source>
        <dbReference type="EMBL" id="PVZ99911.1"/>
    </source>
</evidence>
<dbReference type="Pfam" id="PF01529">
    <property type="entry name" value="DHHC"/>
    <property type="match status" value="1"/>
</dbReference>
<keyword evidence="6" id="KW-0449">Lipoprotein</keyword>
<evidence type="ECO:0000259" key="9">
    <source>
        <dbReference type="Pfam" id="PF01529"/>
    </source>
</evidence>
<keyword evidence="12" id="KW-1185">Reference proteome</keyword>
<comment type="caution">
    <text evidence="10">The sequence shown here is derived from an EMBL/GenBank/DDBJ whole genome shotgun (WGS) entry which is preliminary data.</text>
</comment>
<evidence type="ECO:0000256" key="1">
    <source>
        <dbReference type="ARBA" id="ARBA00004141"/>
    </source>
</evidence>
<comment type="catalytic activity">
    <reaction evidence="7 8">
        <text>L-cysteinyl-[protein] + hexadecanoyl-CoA = S-hexadecanoyl-L-cysteinyl-[protein] + CoA</text>
        <dbReference type="Rhea" id="RHEA:36683"/>
        <dbReference type="Rhea" id="RHEA-COMP:10131"/>
        <dbReference type="Rhea" id="RHEA-COMP:11032"/>
        <dbReference type="ChEBI" id="CHEBI:29950"/>
        <dbReference type="ChEBI" id="CHEBI:57287"/>
        <dbReference type="ChEBI" id="CHEBI:57379"/>
        <dbReference type="ChEBI" id="CHEBI:74151"/>
        <dbReference type="EC" id="2.3.1.225"/>
    </reaction>
</comment>
<keyword evidence="3 8" id="KW-1133">Transmembrane helix</keyword>
<feature type="domain" description="Palmitoyltransferase DHHC" evidence="9">
    <location>
        <begin position="495"/>
        <end position="654"/>
    </location>
</feature>
<dbReference type="AlphaFoldDB" id="A0A2U1IZ28"/>
<proteinExistence type="inferred from homology"/>
<keyword evidence="2 8" id="KW-0812">Transmembrane</keyword>
<accession>A0A2U1IZ28</accession>
<dbReference type="GO" id="GO:0016020">
    <property type="term" value="C:membrane"/>
    <property type="evidence" value="ECO:0007669"/>
    <property type="project" value="UniProtKB-SubCell"/>
</dbReference>
<keyword evidence="8" id="KW-0808">Transferase</keyword>
<dbReference type="InterPro" id="IPR001594">
    <property type="entry name" value="Palmitoyltrfase_DHHC"/>
</dbReference>
<dbReference type="GO" id="GO:0019706">
    <property type="term" value="F:protein-cysteine S-palmitoyltransferase activity"/>
    <property type="evidence" value="ECO:0007669"/>
    <property type="project" value="UniProtKB-EC"/>
</dbReference>
<comment type="subcellular location">
    <subcellularLocation>
        <location evidence="1">Membrane</location>
        <topology evidence="1">Multi-pass membrane protein</topology>
    </subcellularLocation>
</comment>
<feature type="transmembrane region" description="Helical" evidence="8">
    <location>
        <begin position="342"/>
        <end position="359"/>
    </location>
</feature>
<dbReference type="EMBL" id="MBFU01000377">
    <property type="protein sequence ID" value="PVZ99911.1"/>
    <property type="molecule type" value="Genomic_DNA"/>
</dbReference>
<dbReference type="EC" id="2.3.1.225" evidence="8"/>
<evidence type="ECO:0000313" key="12">
    <source>
        <dbReference type="Proteomes" id="UP000245591"/>
    </source>
</evidence>
<evidence type="ECO:0000256" key="5">
    <source>
        <dbReference type="ARBA" id="ARBA00023139"/>
    </source>
</evidence>
<evidence type="ECO:0000256" key="7">
    <source>
        <dbReference type="ARBA" id="ARBA00048048"/>
    </source>
</evidence>
<dbReference type="EMBL" id="MBFU01000591">
    <property type="protein sequence ID" value="PVZ98058.1"/>
    <property type="molecule type" value="Genomic_DNA"/>
</dbReference>
<name>A0A2U1IZ28_SMIAN</name>
<feature type="transmembrane region" description="Helical" evidence="8">
    <location>
        <begin position="379"/>
        <end position="398"/>
    </location>
</feature>
<evidence type="ECO:0000256" key="2">
    <source>
        <dbReference type="ARBA" id="ARBA00022692"/>
    </source>
</evidence>
<comment type="domain">
    <text evidence="8">The DHHC domain is required for palmitoyltransferase activity.</text>
</comment>